<sequence>MAIYEAVCFNQHFERPTRSEFQVQFREALRTAKERLRHRIRDSRTRSINRVRRNINRDLWNDERPEETNED</sequence>
<evidence type="ECO:0000313" key="1">
    <source>
        <dbReference type="EMBL" id="CAL1677372.1"/>
    </source>
</evidence>
<name>A0AAV2NCJ1_9HYME</name>
<dbReference type="AlphaFoldDB" id="A0AAV2NCJ1"/>
<proteinExistence type="predicted"/>
<organism evidence="1 2">
    <name type="scientific">Lasius platythorax</name>
    <dbReference type="NCBI Taxonomy" id="488582"/>
    <lineage>
        <taxon>Eukaryota</taxon>
        <taxon>Metazoa</taxon>
        <taxon>Ecdysozoa</taxon>
        <taxon>Arthropoda</taxon>
        <taxon>Hexapoda</taxon>
        <taxon>Insecta</taxon>
        <taxon>Pterygota</taxon>
        <taxon>Neoptera</taxon>
        <taxon>Endopterygota</taxon>
        <taxon>Hymenoptera</taxon>
        <taxon>Apocrita</taxon>
        <taxon>Aculeata</taxon>
        <taxon>Formicoidea</taxon>
        <taxon>Formicidae</taxon>
        <taxon>Formicinae</taxon>
        <taxon>Lasius</taxon>
        <taxon>Lasius</taxon>
    </lineage>
</organism>
<protein>
    <submittedName>
        <fullName evidence="1">Uncharacterized protein</fullName>
    </submittedName>
</protein>
<reference evidence="1" key="1">
    <citation type="submission" date="2024-04" db="EMBL/GenBank/DDBJ databases">
        <authorList>
            <consortium name="Molecular Ecology Group"/>
        </authorList>
    </citation>
    <scope>NUCLEOTIDE SEQUENCE</scope>
</reference>
<accession>A0AAV2NCJ1</accession>
<dbReference type="EMBL" id="OZ034835">
    <property type="protein sequence ID" value="CAL1677372.1"/>
    <property type="molecule type" value="Genomic_DNA"/>
</dbReference>
<evidence type="ECO:0000313" key="2">
    <source>
        <dbReference type="Proteomes" id="UP001497644"/>
    </source>
</evidence>
<keyword evidence="2" id="KW-1185">Reference proteome</keyword>
<dbReference type="Proteomes" id="UP001497644">
    <property type="component" value="Chromosome 12"/>
</dbReference>
<gene>
    <name evidence="1" type="ORF">LPLAT_LOCUS3384</name>
</gene>